<dbReference type="Proteomes" id="UP000192707">
    <property type="component" value="Unassembled WGS sequence"/>
</dbReference>
<keyword evidence="3" id="KW-1185">Reference proteome</keyword>
<proteinExistence type="predicted"/>
<sequence length="347" mass="37006">MLLRGSEQAQTRKLCIAGAIALTCIALVTAVVVVNPFSRFQKTWVALTIDTPYVGQGVATGSAVVLHGVKVGEVTTVSSLSGGGVRIGVDLQPEPAKGLTNAMTFDFRSVNYFGVTGINVIPNQGGRPLRNGMRLKSAPKGNFTLQALISRLGEISGGVLTPQLIQVVDRATRYVDGLNSLIETMTISIQAVDAVQTVRTAQLLSNTTEVADPFPGFVDSLSETGHRYIHPDDISAYHTSIQQLSDKGFERERLILKYAAENVFGDAGKLLSGNVPDLLPLIDSIRPLTDVVPGLIQPEGVAHMLTEARNRLEQMYQGTPEQRALRVRVVLDGLPGVAAPLGMAGGQ</sequence>
<dbReference type="EMBL" id="MVHG01000048">
    <property type="protein sequence ID" value="ORA11969.1"/>
    <property type="molecule type" value="Genomic_DNA"/>
</dbReference>
<dbReference type="Pfam" id="PF02470">
    <property type="entry name" value="MlaD"/>
    <property type="match status" value="1"/>
</dbReference>
<evidence type="ECO:0000313" key="3">
    <source>
        <dbReference type="Proteomes" id="UP000192707"/>
    </source>
</evidence>
<dbReference type="InterPro" id="IPR003399">
    <property type="entry name" value="Mce/MlaD"/>
</dbReference>
<feature type="domain" description="Mce/MlaD" evidence="1">
    <location>
        <begin position="51"/>
        <end position="122"/>
    </location>
</feature>
<evidence type="ECO:0000259" key="1">
    <source>
        <dbReference type="Pfam" id="PF02470"/>
    </source>
</evidence>
<name>A0A1W9ZCD4_MYCAI</name>
<dbReference type="AlphaFoldDB" id="A0A1W9ZCD4"/>
<dbReference type="OrthoDB" id="4367361at2"/>
<protein>
    <recommendedName>
        <fullName evidence="1">Mce/MlaD domain-containing protein</fullName>
    </recommendedName>
</protein>
<gene>
    <name evidence="2" type="ORF">BST14_17820</name>
</gene>
<comment type="caution">
    <text evidence="2">The sequence shown here is derived from an EMBL/GenBank/DDBJ whole genome shotgun (WGS) entry which is preliminary data.</text>
</comment>
<reference evidence="2 3" key="1">
    <citation type="submission" date="2016-12" db="EMBL/GenBank/DDBJ databases">
        <title>The new phylogeny of genus Mycobacterium.</title>
        <authorList>
            <person name="Tortoli E."/>
            <person name="Trovato A."/>
            <person name="Cirillo D.M."/>
        </authorList>
    </citation>
    <scope>NUCLEOTIDE SEQUENCE [LARGE SCALE GENOMIC DNA]</scope>
    <source>
        <strain evidence="2 3">DSM 45069</strain>
    </source>
</reference>
<accession>A0A1W9ZCD4</accession>
<evidence type="ECO:0000313" key="2">
    <source>
        <dbReference type="EMBL" id="ORA11969.1"/>
    </source>
</evidence>
<organism evidence="2 3">
    <name type="scientific">Mycobacterium arosiense ATCC BAA-1401 = DSM 45069</name>
    <dbReference type="NCBI Taxonomy" id="1265311"/>
    <lineage>
        <taxon>Bacteria</taxon>
        <taxon>Bacillati</taxon>
        <taxon>Actinomycetota</taxon>
        <taxon>Actinomycetes</taxon>
        <taxon>Mycobacteriales</taxon>
        <taxon>Mycobacteriaceae</taxon>
        <taxon>Mycobacterium</taxon>
        <taxon>Mycobacterium avium complex (MAC)</taxon>
    </lineage>
</organism>